<evidence type="ECO:0008006" key="5">
    <source>
        <dbReference type="Google" id="ProtNLM"/>
    </source>
</evidence>
<evidence type="ECO:0000259" key="1">
    <source>
        <dbReference type="Pfam" id="PF09851"/>
    </source>
</evidence>
<accession>Q8TJE1</accession>
<organism evidence="3 4">
    <name type="scientific">Methanosarcina acetivorans (strain ATCC 35395 / DSM 2834 / JCM 12185 / C2A)</name>
    <dbReference type="NCBI Taxonomy" id="188937"/>
    <lineage>
        <taxon>Archaea</taxon>
        <taxon>Methanobacteriati</taxon>
        <taxon>Methanobacteriota</taxon>
        <taxon>Stenosarchaea group</taxon>
        <taxon>Methanomicrobia</taxon>
        <taxon>Methanosarcinales</taxon>
        <taxon>Methanosarcinaceae</taxon>
        <taxon>Methanosarcina</taxon>
    </lineage>
</organism>
<dbReference type="HOGENOM" id="CLU_093409_3_1_2"/>
<dbReference type="KEGG" id="mac:MA_3844"/>
<proteinExistence type="predicted"/>
<evidence type="ECO:0000259" key="2">
    <source>
        <dbReference type="Pfam" id="PF14472"/>
    </source>
</evidence>
<dbReference type="EnsemblBacteria" id="AAM07195">
    <property type="protein sequence ID" value="AAM07195"/>
    <property type="gene ID" value="MA_3844"/>
</dbReference>
<name>Q8TJE1_METAC</name>
<feature type="domain" description="DUF4429" evidence="2">
    <location>
        <begin position="32"/>
        <end position="121"/>
    </location>
</feature>
<dbReference type="Pfam" id="PF09851">
    <property type="entry name" value="SHOCT"/>
    <property type="match status" value="1"/>
</dbReference>
<dbReference type="InterPro" id="IPR018649">
    <property type="entry name" value="SHOCT"/>
</dbReference>
<reference evidence="3 4" key="1">
    <citation type="journal article" date="2002" name="Genome Res.">
        <title>The genome of Methanosarcina acetivorans reveals extensive metabolic and physiological diversity.</title>
        <authorList>
            <person name="Galagan J.E."/>
            <person name="Nusbaum C."/>
            <person name="Roy A."/>
            <person name="Endrizzi M.G."/>
            <person name="Macdonald P."/>
            <person name="FitzHugh W."/>
            <person name="Calvo S."/>
            <person name="Engels R."/>
            <person name="Smirnov S."/>
            <person name="Atnoor D."/>
            <person name="Brown A."/>
            <person name="Allen N."/>
            <person name="Naylor J."/>
            <person name="Stange-Thomann N."/>
            <person name="DeArellano K."/>
            <person name="Johnson R."/>
            <person name="Linton L."/>
            <person name="McEwan P."/>
            <person name="McKernan K."/>
            <person name="Talamas J."/>
            <person name="Tirrell A."/>
            <person name="Ye W."/>
            <person name="Zimmer A."/>
            <person name="Barber R.D."/>
            <person name="Cann I."/>
            <person name="Graham D.E."/>
            <person name="Grahame D.A."/>
            <person name="Guss A."/>
            <person name="Hedderich R."/>
            <person name="Ingram-Smith C."/>
            <person name="Kuettner C.H."/>
            <person name="Krzycki J.A."/>
            <person name="Leigh J.A."/>
            <person name="Li W."/>
            <person name="Liu J."/>
            <person name="Mukhopadhyay B."/>
            <person name="Reeve J.N."/>
            <person name="Smith K."/>
            <person name="Springer T.A."/>
            <person name="Umayam L.A."/>
            <person name="White O."/>
            <person name="White R.H."/>
            <person name="de Macario E.C."/>
            <person name="Ferry J.G."/>
            <person name="Jarrell K.F."/>
            <person name="Jing H."/>
            <person name="Macario A.J.L."/>
            <person name="Paulsen I."/>
            <person name="Pritchett M."/>
            <person name="Sowers K.R."/>
            <person name="Swanson R.V."/>
            <person name="Zinder S.H."/>
            <person name="Lander E."/>
            <person name="Metcalf W.W."/>
            <person name="Birren B."/>
        </authorList>
    </citation>
    <scope>NUCLEOTIDE SEQUENCE [LARGE SCALE GENOMIC DNA]</scope>
    <source>
        <strain evidence="4">ATCC 35395 / DSM 2834 / JCM 12185 / C2A</strain>
    </source>
</reference>
<dbReference type="InParanoid" id="Q8TJE1"/>
<sequence length="214" mass="24077">MSEFSISGHGLKNMTEILMELKGVNGQLELYGDKIIIKRKGIRSKLTQGFFKGDKTIYIKQIAGIELKEGGLINGYIQFTLSGGVESRRGLLGKDGAVNDENTVMFAKKDNELAKRMKLEIENRMTSFSQPITVAVQTDGADTIRKYKQLCDDGIITQEEFELKKKEILGIKLEAPREKTAVGTTGTTQTKKENGWMTEEQRRDFEARFNISKN</sequence>
<gene>
    <name evidence="3" type="ordered locus">MA_3844</name>
</gene>
<keyword evidence="4" id="KW-1185">Reference proteome</keyword>
<feature type="domain" description="SHOCT" evidence="1">
    <location>
        <begin position="142"/>
        <end position="169"/>
    </location>
</feature>
<dbReference type="InterPro" id="IPR027860">
    <property type="entry name" value="DUF4429"/>
</dbReference>
<evidence type="ECO:0000313" key="3">
    <source>
        <dbReference type="EMBL" id="AAM07195.1"/>
    </source>
</evidence>
<dbReference type="Pfam" id="PF14472">
    <property type="entry name" value="DUF4429"/>
    <property type="match status" value="1"/>
</dbReference>
<dbReference type="EMBL" id="AE010299">
    <property type="protein sequence ID" value="AAM07195.1"/>
    <property type="molecule type" value="Genomic_DNA"/>
</dbReference>
<dbReference type="AlphaFoldDB" id="Q8TJE1"/>
<evidence type="ECO:0000313" key="4">
    <source>
        <dbReference type="Proteomes" id="UP000002487"/>
    </source>
</evidence>
<dbReference type="STRING" id="188937.MA_3844"/>
<protein>
    <recommendedName>
        <fullName evidence="5">SHOCT domain-containing protein</fullName>
    </recommendedName>
</protein>
<dbReference type="Proteomes" id="UP000002487">
    <property type="component" value="Chromosome"/>
</dbReference>